<dbReference type="RefSeq" id="WP_269444901.1">
    <property type="nucleotide sequence ID" value="NZ_CP097463.1"/>
</dbReference>
<name>A0ABY7K1G1_9ACTN</name>
<keyword evidence="2" id="KW-0503">Monooxygenase</keyword>
<proteinExistence type="predicted"/>
<evidence type="ECO:0000313" key="5">
    <source>
        <dbReference type="Proteomes" id="UP001164693"/>
    </source>
</evidence>
<keyword evidence="5" id="KW-1185">Reference proteome</keyword>
<dbReference type="PANTHER" id="PTHR30137">
    <property type="entry name" value="LUCIFERASE-LIKE MONOOXYGENASE"/>
    <property type="match status" value="1"/>
</dbReference>
<dbReference type="InterPro" id="IPR011251">
    <property type="entry name" value="Luciferase-like_dom"/>
</dbReference>
<dbReference type="InterPro" id="IPR036661">
    <property type="entry name" value="Luciferase-like_sf"/>
</dbReference>
<dbReference type="EMBL" id="CP097463">
    <property type="protein sequence ID" value="WAX58353.1"/>
    <property type="molecule type" value="Genomic_DNA"/>
</dbReference>
<evidence type="ECO:0000256" key="2">
    <source>
        <dbReference type="ARBA" id="ARBA00023033"/>
    </source>
</evidence>
<dbReference type="InterPro" id="IPR050766">
    <property type="entry name" value="Bact_Lucif_Oxidored"/>
</dbReference>
<evidence type="ECO:0000313" key="4">
    <source>
        <dbReference type="EMBL" id="WAX58353.1"/>
    </source>
</evidence>
<dbReference type="SUPFAM" id="SSF51679">
    <property type="entry name" value="Bacterial luciferase-like"/>
    <property type="match status" value="1"/>
</dbReference>
<keyword evidence="1" id="KW-0560">Oxidoreductase</keyword>
<dbReference type="PANTHER" id="PTHR30137:SF8">
    <property type="entry name" value="BLR5498 PROTEIN"/>
    <property type="match status" value="1"/>
</dbReference>
<dbReference type="Pfam" id="PF00296">
    <property type="entry name" value="Bac_luciferase"/>
    <property type="match status" value="1"/>
</dbReference>
<feature type="domain" description="Luciferase-like" evidence="3">
    <location>
        <begin position="25"/>
        <end position="266"/>
    </location>
</feature>
<accession>A0ABY7K1G1</accession>
<sequence length="373" mass="41585">MSDVTRPRGRPRFGLAYHLQNPSRWRRAPEDLYHESIEHAAWAETIGFDSIWVSEHHFEPDGYVSSPLIFLAGVATCTSRIRLASNVIVAPLHHPLRLAEDAAALSIQSKGRFDLGVAVGYRDEEFRAFGQPFHRRGQLTESHIARLRGAWAGQQVSVDDAFPDGPAVTVTPIPTKPPRILLGGKAPRAIERAARIADAYLPPARPGRARQFFDEYLDAIERVGRDRTAAQMMCTVPAVISADPERTLATVGEHLLYYVNNYIKLGAFAEPAPFTQPSDLITAGYLELWDPDTAVRELTALLGGYPAISDVRWWAQFPGEPFEQAYERAEFFANHIRPRVDAAFEHLRVDRIEDDRRAGEPGCGTARSSGRQP</sequence>
<organism evidence="4 5">
    <name type="scientific">Jatrophihabitans cynanchi</name>
    <dbReference type="NCBI Taxonomy" id="2944128"/>
    <lineage>
        <taxon>Bacteria</taxon>
        <taxon>Bacillati</taxon>
        <taxon>Actinomycetota</taxon>
        <taxon>Actinomycetes</taxon>
        <taxon>Jatrophihabitantales</taxon>
        <taxon>Jatrophihabitantaceae</taxon>
        <taxon>Jatrophihabitans</taxon>
    </lineage>
</organism>
<dbReference type="Gene3D" id="3.20.20.30">
    <property type="entry name" value="Luciferase-like domain"/>
    <property type="match status" value="1"/>
</dbReference>
<protein>
    <submittedName>
        <fullName evidence="4">LLM class flavin-dependent oxidoreductase</fullName>
    </submittedName>
</protein>
<evidence type="ECO:0000256" key="1">
    <source>
        <dbReference type="ARBA" id="ARBA00023002"/>
    </source>
</evidence>
<reference evidence="4" key="1">
    <citation type="submission" date="2022-05" db="EMBL/GenBank/DDBJ databases">
        <title>Jatrophihabitans sp. SB3-54 whole genome sequence.</title>
        <authorList>
            <person name="Suh M.K."/>
            <person name="Eom M.K."/>
            <person name="Kim J.S."/>
            <person name="Kim H.S."/>
            <person name="Do H.E."/>
            <person name="Shin Y.K."/>
            <person name="Lee J.-S."/>
        </authorList>
    </citation>
    <scope>NUCLEOTIDE SEQUENCE</scope>
    <source>
        <strain evidence="4">SB3-54</strain>
    </source>
</reference>
<evidence type="ECO:0000259" key="3">
    <source>
        <dbReference type="Pfam" id="PF00296"/>
    </source>
</evidence>
<dbReference type="Proteomes" id="UP001164693">
    <property type="component" value="Chromosome"/>
</dbReference>
<gene>
    <name evidence="4" type="ORF">M6B22_06200</name>
</gene>